<name>A0A1D3D532_9EIME</name>
<gene>
    <name evidence="1" type="ORF">cyc_04717</name>
</gene>
<dbReference type="SUPFAM" id="SSF48452">
    <property type="entry name" value="TPR-like"/>
    <property type="match status" value="1"/>
</dbReference>
<dbReference type="AlphaFoldDB" id="A0A1D3D532"/>
<evidence type="ECO:0000313" key="2">
    <source>
        <dbReference type="Proteomes" id="UP000095192"/>
    </source>
</evidence>
<accession>A0A1D3D532</accession>
<dbReference type="VEuPathDB" id="ToxoDB:LOC34621211"/>
<sequence>MPFAKSELSASVSTILVTQNPQAARRCNDENESKESAKRLAEIKHNQAKTLAKEGHLSDALAKQRAFLEFAMLSGDESMQWKARHALGLTLMKHGMALEAAELHNQCLQIAKSEEDNTAMALYSS</sequence>
<comment type="caution">
    <text evidence="1">The sequence shown here is derived from an EMBL/GenBank/DDBJ whole genome shotgun (WGS) entry which is preliminary data.</text>
</comment>
<protein>
    <recommendedName>
        <fullName evidence="3">Tetratricopeptide repeat-containing protein</fullName>
    </recommendedName>
</protein>
<evidence type="ECO:0008006" key="3">
    <source>
        <dbReference type="Google" id="ProtNLM"/>
    </source>
</evidence>
<reference evidence="1 2" key="1">
    <citation type="journal article" date="2016" name="BMC Genomics">
        <title>Comparative genomics reveals Cyclospora cayetanensis possesses coccidia-like metabolism and invasion components but unique surface antigens.</title>
        <authorList>
            <person name="Liu S."/>
            <person name="Wang L."/>
            <person name="Zheng H."/>
            <person name="Xu Z."/>
            <person name="Roellig D.M."/>
            <person name="Li N."/>
            <person name="Frace M.A."/>
            <person name="Tang K."/>
            <person name="Arrowood M.J."/>
            <person name="Moss D.M."/>
            <person name="Zhang L."/>
            <person name="Feng Y."/>
            <person name="Xiao L."/>
        </authorList>
    </citation>
    <scope>NUCLEOTIDE SEQUENCE [LARGE SCALE GENOMIC DNA]</scope>
    <source>
        <strain evidence="1 2">CHN_HEN01</strain>
    </source>
</reference>
<keyword evidence="2" id="KW-1185">Reference proteome</keyword>
<dbReference type="Proteomes" id="UP000095192">
    <property type="component" value="Unassembled WGS sequence"/>
</dbReference>
<dbReference type="InParanoid" id="A0A1D3D532"/>
<dbReference type="VEuPathDB" id="ToxoDB:cyc_04717"/>
<dbReference type="InterPro" id="IPR011990">
    <property type="entry name" value="TPR-like_helical_dom_sf"/>
</dbReference>
<dbReference type="Gene3D" id="1.25.40.10">
    <property type="entry name" value="Tetratricopeptide repeat domain"/>
    <property type="match status" value="1"/>
</dbReference>
<proteinExistence type="predicted"/>
<evidence type="ECO:0000313" key="1">
    <source>
        <dbReference type="EMBL" id="OEH78550.1"/>
    </source>
</evidence>
<organism evidence="1 2">
    <name type="scientific">Cyclospora cayetanensis</name>
    <dbReference type="NCBI Taxonomy" id="88456"/>
    <lineage>
        <taxon>Eukaryota</taxon>
        <taxon>Sar</taxon>
        <taxon>Alveolata</taxon>
        <taxon>Apicomplexa</taxon>
        <taxon>Conoidasida</taxon>
        <taxon>Coccidia</taxon>
        <taxon>Eucoccidiorida</taxon>
        <taxon>Eimeriorina</taxon>
        <taxon>Eimeriidae</taxon>
        <taxon>Cyclospora</taxon>
    </lineage>
</organism>
<dbReference type="EMBL" id="JROU02000693">
    <property type="protein sequence ID" value="OEH78550.1"/>
    <property type="molecule type" value="Genomic_DNA"/>
</dbReference>